<evidence type="ECO:0000313" key="1">
    <source>
        <dbReference type="EMBL" id="SFV56685.1"/>
    </source>
</evidence>
<organism evidence="1">
    <name type="scientific">hydrothermal vent metagenome</name>
    <dbReference type="NCBI Taxonomy" id="652676"/>
    <lineage>
        <taxon>unclassified sequences</taxon>
        <taxon>metagenomes</taxon>
        <taxon>ecological metagenomes</taxon>
    </lineage>
</organism>
<protein>
    <submittedName>
        <fullName evidence="1">SAM-dependent methyltransferase</fullName>
        <ecNumber evidence="1">2.1.1.-</ecNumber>
    </submittedName>
</protein>
<keyword evidence="1" id="KW-0808">Transferase</keyword>
<dbReference type="GO" id="GO:0032259">
    <property type="term" value="P:methylation"/>
    <property type="evidence" value="ECO:0007669"/>
    <property type="project" value="UniProtKB-KW"/>
</dbReference>
<dbReference type="GO" id="GO:0008168">
    <property type="term" value="F:methyltransferase activity"/>
    <property type="evidence" value="ECO:0007669"/>
    <property type="project" value="UniProtKB-KW"/>
</dbReference>
<keyword evidence="1" id="KW-0489">Methyltransferase</keyword>
<sequence>MIAVFIYYPLARLSKLGMNISSIPLSAYKDNSFYTLRTDALDRFGTSLEQRFTKEEIQIMMENANLKDVEVYKGFYYWNAIGYKK</sequence>
<dbReference type="EC" id="2.1.1.-" evidence="1"/>
<name>A0A1W1BT69_9ZZZZ</name>
<proteinExistence type="predicted"/>
<gene>
    <name evidence="1" type="ORF">MNB_SUP05-5-718</name>
</gene>
<reference evidence="1" key="1">
    <citation type="submission" date="2016-10" db="EMBL/GenBank/DDBJ databases">
        <authorList>
            <person name="de Groot N.N."/>
        </authorList>
    </citation>
    <scope>NUCLEOTIDE SEQUENCE</scope>
</reference>
<accession>A0A1W1BT69</accession>
<dbReference type="AlphaFoldDB" id="A0A1W1BT69"/>
<dbReference type="EMBL" id="FPHJ01000018">
    <property type="protein sequence ID" value="SFV56685.1"/>
    <property type="molecule type" value="Genomic_DNA"/>
</dbReference>